<name>A0ACB8S4S1_9AGAM</name>
<protein>
    <submittedName>
        <fullName evidence="1">G-alpha-domain-containing protein</fullName>
    </submittedName>
</protein>
<dbReference type="EMBL" id="MU275853">
    <property type="protein sequence ID" value="KAI0051350.1"/>
    <property type="molecule type" value="Genomic_DNA"/>
</dbReference>
<comment type="caution">
    <text evidence="1">The sequence shown here is derived from an EMBL/GenBank/DDBJ whole genome shotgun (WGS) entry which is preliminary data.</text>
</comment>
<dbReference type="Proteomes" id="UP000814033">
    <property type="component" value="Unassembled WGS sequence"/>
</dbReference>
<keyword evidence="2" id="KW-1185">Reference proteome</keyword>
<reference evidence="1" key="1">
    <citation type="submission" date="2021-02" db="EMBL/GenBank/DDBJ databases">
        <authorList>
            <consortium name="DOE Joint Genome Institute"/>
            <person name="Ahrendt S."/>
            <person name="Looney B.P."/>
            <person name="Miyauchi S."/>
            <person name="Morin E."/>
            <person name="Drula E."/>
            <person name="Courty P.E."/>
            <person name="Chicoki N."/>
            <person name="Fauchery L."/>
            <person name="Kohler A."/>
            <person name="Kuo A."/>
            <person name="Labutti K."/>
            <person name="Pangilinan J."/>
            <person name="Lipzen A."/>
            <person name="Riley R."/>
            <person name="Andreopoulos W."/>
            <person name="He G."/>
            <person name="Johnson J."/>
            <person name="Barry K.W."/>
            <person name="Grigoriev I.V."/>
            <person name="Nagy L."/>
            <person name="Hibbett D."/>
            <person name="Henrissat B."/>
            <person name="Matheny P.B."/>
            <person name="Labbe J."/>
            <person name="Martin F."/>
        </authorList>
    </citation>
    <scope>NUCLEOTIDE SEQUENCE</scope>
    <source>
        <strain evidence="1">FP105234-sp</strain>
    </source>
</reference>
<accession>A0ACB8S4S1</accession>
<reference evidence="1" key="2">
    <citation type="journal article" date="2022" name="New Phytol.">
        <title>Evolutionary transition to the ectomycorrhizal habit in the genomes of a hyperdiverse lineage of mushroom-forming fungi.</title>
        <authorList>
            <person name="Looney B."/>
            <person name="Miyauchi S."/>
            <person name="Morin E."/>
            <person name="Drula E."/>
            <person name="Courty P.E."/>
            <person name="Kohler A."/>
            <person name="Kuo A."/>
            <person name="LaButti K."/>
            <person name="Pangilinan J."/>
            <person name="Lipzen A."/>
            <person name="Riley R."/>
            <person name="Andreopoulos W."/>
            <person name="He G."/>
            <person name="Johnson J."/>
            <person name="Nolan M."/>
            <person name="Tritt A."/>
            <person name="Barry K.W."/>
            <person name="Grigoriev I.V."/>
            <person name="Nagy L.G."/>
            <person name="Hibbett D."/>
            <person name="Henrissat B."/>
            <person name="Matheny P.B."/>
            <person name="Labbe J."/>
            <person name="Martin F.M."/>
        </authorList>
    </citation>
    <scope>NUCLEOTIDE SEQUENCE</scope>
    <source>
        <strain evidence="1">FP105234-sp</strain>
    </source>
</reference>
<proteinExistence type="predicted"/>
<evidence type="ECO:0000313" key="1">
    <source>
        <dbReference type="EMBL" id="KAI0051350.1"/>
    </source>
</evidence>
<gene>
    <name evidence="1" type="ORF">FA95DRAFT_319414</name>
</gene>
<evidence type="ECO:0000313" key="2">
    <source>
        <dbReference type="Proteomes" id="UP000814033"/>
    </source>
</evidence>
<organism evidence="1 2">
    <name type="scientific">Auriscalpium vulgare</name>
    <dbReference type="NCBI Taxonomy" id="40419"/>
    <lineage>
        <taxon>Eukaryota</taxon>
        <taxon>Fungi</taxon>
        <taxon>Dikarya</taxon>
        <taxon>Basidiomycota</taxon>
        <taxon>Agaricomycotina</taxon>
        <taxon>Agaricomycetes</taxon>
        <taxon>Russulales</taxon>
        <taxon>Auriscalpiaceae</taxon>
        <taxon>Auriscalpium</taxon>
    </lineage>
</organism>
<sequence length="354" mass="40585">MKWSYFKRREHVKEELALTDSAAIDAQLRDDARQMSELTKRTALISVIDSGEPGKSIIMRQWHAQTQGLSESDREKYRNTIYSSTMQVVQRILKFMPLAVAPGNQDAYALVMSHTTQFTESRWPNHLRVAIILLSQDKTVREASAYVRDTERYFFTAIERVTSSTYQPSDRDIFYVNRVTKPTGISEFKIHGDNLCYQFVEVREARRSPRRKWLPFFDSATAVVFLVCLSDYDVVIDDEGGTGLQQSLHLFDSVCNTSRQSIILILDDSDVFQDKLKRSPLSDIFADFHGGEDYDEACAFILQKFVMHNKSPPSRTLYAYFSASDDTKQSTFMLNALLDVVRRGKNALTVICDL</sequence>